<dbReference type="GeneID" id="113470084"/>
<feature type="chain" id="PRO_5018022555" evidence="1">
    <location>
        <begin position="17"/>
        <end position="160"/>
    </location>
</feature>
<protein>
    <submittedName>
        <fullName evidence="3">Uncharacterized protein LOC113470084</fullName>
    </submittedName>
</protein>
<keyword evidence="2" id="KW-1185">Reference proteome</keyword>
<sequence length="160" mass="16542">MAAVVFITALKRLVGGLSVGAAERLVGGLSVGAAERLVGGPSVGAEEASFAVKFVFPAFGELCVRDPELLTPDCDVLWGREPEPTTPACDMLWGRDPEPITSACDVLWGKGPELITPCALWGKGLVLISVYVFPLGSPVLSRATVKVATGGPRLVGVVVG</sequence>
<evidence type="ECO:0000256" key="1">
    <source>
        <dbReference type="SAM" id="SignalP"/>
    </source>
</evidence>
<feature type="signal peptide" evidence="1">
    <location>
        <begin position="1"/>
        <end position="16"/>
    </location>
</feature>
<gene>
    <name evidence="3" type="primary">LOC113470084</name>
</gene>
<proteinExistence type="predicted"/>
<dbReference type="PaxDb" id="121845-A0A3Q0JBF9"/>
<dbReference type="AlphaFoldDB" id="A0A3Q0JBF9"/>
<keyword evidence="1" id="KW-0732">Signal</keyword>
<accession>A0A3Q0JBF9</accession>
<evidence type="ECO:0000313" key="2">
    <source>
        <dbReference type="Proteomes" id="UP000079169"/>
    </source>
</evidence>
<dbReference type="Proteomes" id="UP000079169">
    <property type="component" value="Unplaced"/>
</dbReference>
<reference evidence="3" key="1">
    <citation type="submission" date="2025-08" db="UniProtKB">
        <authorList>
            <consortium name="RefSeq"/>
        </authorList>
    </citation>
    <scope>IDENTIFICATION</scope>
</reference>
<evidence type="ECO:0000313" key="3">
    <source>
        <dbReference type="RefSeq" id="XP_026684065.1"/>
    </source>
</evidence>
<dbReference type="KEGG" id="dci:113470084"/>
<dbReference type="RefSeq" id="XP_026684065.1">
    <property type="nucleotide sequence ID" value="XM_026828264.1"/>
</dbReference>
<name>A0A3Q0JBF9_DIACI</name>
<organism evidence="2 3">
    <name type="scientific">Diaphorina citri</name>
    <name type="common">Asian citrus psyllid</name>
    <dbReference type="NCBI Taxonomy" id="121845"/>
    <lineage>
        <taxon>Eukaryota</taxon>
        <taxon>Metazoa</taxon>
        <taxon>Ecdysozoa</taxon>
        <taxon>Arthropoda</taxon>
        <taxon>Hexapoda</taxon>
        <taxon>Insecta</taxon>
        <taxon>Pterygota</taxon>
        <taxon>Neoptera</taxon>
        <taxon>Paraneoptera</taxon>
        <taxon>Hemiptera</taxon>
        <taxon>Sternorrhyncha</taxon>
        <taxon>Psylloidea</taxon>
        <taxon>Psyllidae</taxon>
        <taxon>Diaphorininae</taxon>
        <taxon>Diaphorina</taxon>
    </lineage>
</organism>